<dbReference type="AlphaFoldDB" id="A0A8S4EHF5"/>
<accession>A0A8S4EHF5</accession>
<reference evidence="4" key="1">
    <citation type="submission" date="2020-11" db="EMBL/GenBank/DDBJ databases">
        <authorList>
            <person name="Whiteford S."/>
        </authorList>
    </citation>
    <scope>NUCLEOTIDE SEQUENCE</scope>
</reference>
<proteinExistence type="predicted"/>
<comment type="caution">
    <text evidence="4">The sequence shown here is derived from an EMBL/GenBank/DDBJ whole genome shotgun (WGS) entry which is preliminary data.</text>
</comment>
<dbReference type="EMBL" id="CAJHNJ030000016">
    <property type="protein sequence ID" value="CAG9114825.1"/>
    <property type="molecule type" value="Genomic_DNA"/>
</dbReference>
<evidence type="ECO:0000313" key="5">
    <source>
        <dbReference type="Proteomes" id="UP000653454"/>
    </source>
</evidence>
<dbReference type="EMBL" id="CAJHNJ030000016">
    <property type="protein sequence ID" value="CAG9114828.1"/>
    <property type="molecule type" value="Genomic_DNA"/>
</dbReference>
<evidence type="ECO:0000256" key="1">
    <source>
        <dbReference type="SAM" id="MobiDB-lite"/>
    </source>
</evidence>
<evidence type="ECO:0000313" key="4">
    <source>
        <dbReference type="EMBL" id="CAG9114828.1"/>
    </source>
</evidence>
<feature type="compositionally biased region" description="Gly residues" evidence="1">
    <location>
        <begin position="51"/>
        <end position="61"/>
    </location>
</feature>
<feature type="region of interest" description="Disordered" evidence="1">
    <location>
        <begin position="48"/>
        <end position="69"/>
    </location>
</feature>
<sequence length="69" mass="6660">MSKLTLALLVLCACVAVSMAAPQVDLQSVVGELTPLKILEIMTTLASAGKSSGGTSAGGAEGEPAAAAS</sequence>
<keyword evidence="2" id="KW-0732">Signal</keyword>
<feature type="signal peptide" evidence="2">
    <location>
        <begin position="1"/>
        <end position="20"/>
    </location>
</feature>
<dbReference type="Proteomes" id="UP000653454">
    <property type="component" value="Unassembled WGS sequence"/>
</dbReference>
<evidence type="ECO:0000256" key="2">
    <source>
        <dbReference type="SAM" id="SignalP"/>
    </source>
</evidence>
<gene>
    <name evidence="4" type="ORF">PLXY2_LOCUS5422</name>
    <name evidence="3" type="ORF">PLXY2_LOCUS5446</name>
</gene>
<name>A0A8S4EHF5_PLUXY</name>
<feature type="chain" id="PRO_5036434846" evidence="2">
    <location>
        <begin position="21"/>
        <end position="69"/>
    </location>
</feature>
<protein>
    <submittedName>
        <fullName evidence="4">(diamondback moth) hypothetical protein</fullName>
    </submittedName>
</protein>
<organism evidence="4 5">
    <name type="scientific">Plutella xylostella</name>
    <name type="common">Diamondback moth</name>
    <name type="synonym">Plutella maculipennis</name>
    <dbReference type="NCBI Taxonomy" id="51655"/>
    <lineage>
        <taxon>Eukaryota</taxon>
        <taxon>Metazoa</taxon>
        <taxon>Ecdysozoa</taxon>
        <taxon>Arthropoda</taxon>
        <taxon>Hexapoda</taxon>
        <taxon>Insecta</taxon>
        <taxon>Pterygota</taxon>
        <taxon>Neoptera</taxon>
        <taxon>Endopterygota</taxon>
        <taxon>Lepidoptera</taxon>
        <taxon>Glossata</taxon>
        <taxon>Ditrysia</taxon>
        <taxon>Yponomeutoidea</taxon>
        <taxon>Plutellidae</taxon>
        <taxon>Plutella</taxon>
    </lineage>
</organism>
<evidence type="ECO:0000313" key="3">
    <source>
        <dbReference type="EMBL" id="CAG9114825.1"/>
    </source>
</evidence>
<keyword evidence="5" id="KW-1185">Reference proteome</keyword>